<evidence type="ECO:0000259" key="1">
    <source>
        <dbReference type="PROSITE" id="PS51707"/>
    </source>
</evidence>
<feature type="domain" description="CYTH" evidence="1">
    <location>
        <begin position="1"/>
        <end position="171"/>
    </location>
</feature>
<proteinExistence type="predicted"/>
<evidence type="ECO:0000313" key="3">
    <source>
        <dbReference type="Proteomes" id="UP000006622"/>
    </source>
</evidence>
<dbReference type="PANTHER" id="PTHR21028">
    <property type="entry name" value="SI:CH211-156B7.4"/>
    <property type="match status" value="1"/>
</dbReference>
<dbReference type="HOGENOM" id="CLU_105244_2_0_2"/>
<dbReference type="KEGG" id="mzh:Mzhil_1869"/>
<name>F7XKD6_METZD</name>
<dbReference type="OrthoDB" id="46040at2157"/>
<dbReference type="InterPro" id="IPR033469">
    <property type="entry name" value="CYTH-like_dom_sf"/>
</dbReference>
<protein>
    <submittedName>
        <fullName evidence="2">Adenylyl cyclase CyaB</fullName>
    </submittedName>
</protein>
<dbReference type="Pfam" id="PF01928">
    <property type="entry name" value="CYTH"/>
    <property type="match status" value="1"/>
</dbReference>
<organism evidence="2 3">
    <name type="scientific">Methanosalsum zhilinae (strain DSM 4017 / NBRC 107636 / OCM 62 / WeN5)</name>
    <name type="common">Methanohalophilus zhilinae</name>
    <dbReference type="NCBI Taxonomy" id="679901"/>
    <lineage>
        <taxon>Archaea</taxon>
        <taxon>Methanobacteriati</taxon>
        <taxon>Methanobacteriota</taxon>
        <taxon>Stenosarchaea group</taxon>
        <taxon>Methanomicrobia</taxon>
        <taxon>Methanosarcinales</taxon>
        <taxon>Methanosarcinaceae</taxon>
        <taxon>Methanosalsum</taxon>
    </lineage>
</organism>
<dbReference type="Gene3D" id="2.40.320.10">
    <property type="entry name" value="Hypothetical Protein Pfu-838710-001"/>
    <property type="match status" value="1"/>
</dbReference>
<evidence type="ECO:0000313" key="2">
    <source>
        <dbReference type="EMBL" id="AEH61704.1"/>
    </source>
</evidence>
<dbReference type="AlphaFoldDB" id="F7XKD6"/>
<dbReference type="SMART" id="SM01118">
    <property type="entry name" value="CYTH"/>
    <property type="match status" value="1"/>
</dbReference>
<dbReference type="InterPro" id="IPR008173">
    <property type="entry name" value="Adenylyl_cyclase_CyaB"/>
</dbReference>
<reference evidence="2" key="1">
    <citation type="submission" date="2010-07" db="EMBL/GenBank/DDBJ databases">
        <title>The complete genome of Methanosalsum zhilinae DSM 4017.</title>
        <authorList>
            <consortium name="US DOE Joint Genome Institute (JGI-PGF)"/>
            <person name="Lucas S."/>
            <person name="Copeland A."/>
            <person name="Lapidus A."/>
            <person name="Glavina del Rio T."/>
            <person name="Dalin E."/>
            <person name="Tice H."/>
            <person name="Bruce D."/>
            <person name="Goodwin L."/>
            <person name="Pitluck S."/>
            <person name="Kyrpides N."/>
            <person name="Mavromatis K."/>
            <person name="Ovchinnikova G."/>
            <person name="Daligault H."/>
            <person name="Detter J.C."/>
            <person name="Han C."/>
            <person name="Tapia R."/>
            <person name="Larimer F."/>
            <person name="Land M."/>
            <person name="Hauser L."/>
            <person name="Markowitz V."/>
            <person name="Cheng J.-F."/>
            <person name="Hugenholtz P."/>
            <person name="Woyke T."/>
            <person name="Wu D."/>
            <person name="Spring S."/>
            <person name="Schueler E."/>
            <person name="Brambilla E."/>
            <person name="Klenk H.-P."/>
            <person name="Eisen J.A."/>
        </authorList>
    </citation>
    <scope>NUCLEOTIDE SEQUENCE</scope>
    <source>
        <strain evidence="2">DSM 4017</strain>
    </source>
</reference>
<dbReference type="Proteomes" id="UP000006622">
    <property type="component" value="Chromosome"/>
</dbReference>
<dbReference type="PANTHER" id="PTHR21028:SF2">
    <property type="entry name" value="CYTH DOMAIN-CONTAINING PROTEIN"/>
    <property type="match status" value="1"/>
</dbReference>
<dbReference type="STRING" id="679901.Mzhil_1869"/>
<keyword evidence="3" id="KW-1185">Reference proteome</keyword>
<dbReference type="GeneID" id="10823513"/>
<dbReference type="InterPro" id="IPR023577">
    <property type="entry name" value="CYTH_domain"/>
</dbReference>
<accession>F7XKD6</accession>
<dbReference type="CDD" id="cd07890">
    <property type="entry name" value="CYTH-like_AC_IV-like"/>
    <property type="match status" value="1"/>
</dbReference>
<dbReference type="EMBL" id="CP002101">
    <property type="protein sequence ID" value="AEH61704.1"/>
    <property type="molecule type" value="Genomic_DNA"/>
</dbReference>
<gene>
    <name evidence="2" type="ordered locus">Mzhil_1869</name>
</gene>
<dbReference type="SUPFAM" id="SSF55154">
    <property type="entry name" value="CYTH-like phosphatases"/>
    <property type="match status" value="1"/>
</dbReference>
<dbReference type="PROSITE" id="PS51707">
    <property type="entry name" value="CYTH"/>
    <property type="match status" value="1"/>
</dbReference>
<dbReference type="NCBIfam" id="TIGR00318">
    <property type="entry name" value="cyaB"/>
    <property type="match status" value="1"/>
</dbReference>
<sequence length="174" mass="20195">MIEIEVKVRIDHEAVIPLLDEIGASFERKEHHNDIYYNAPHRDFSMTDEALRLRECNGRSYLTYKGKKMDAISKTREEIETPVIMSDMQNILELLGFTESGNVRKVRQIFECNGFTVSLDSVEGLGEFMEIEIMSDLNIDYYRKKIFELVELLGASSSDSIQRSYLEMLLEIQN</sequence>
<dbReference type="RefSeq" id="WP_013899140.1">
    <property type="nucleotide sequence ID" value="NC_015676.1"/>
</dbReference>